<evidence type="ECO:0000313" key="2">
    <source>
        <dbReference type="Proteomes" id="UP000320672"/>
    </source>
</evidence>
<keyword evidence="1" id="KW-0328">Glycosyltransferase</keyword>
<dbReference type="RefSeq" id="WP_145354274.1">
    <property type="nucleotide sequence ID" value="NZ_CP036262.1"/>
</dbReference>
<dbReference type="EC" id="2.4.1.289" evidence="1"/>
<protein>
    <submittedName>
        <fullName evidence="1">N-acetylglucosaminyl-diphospho-decaprenol L-rhamnosyltransferase</fullName>
        <ecNumber evidence="1">2.4.1.289</ecNumber>
    </submittedName>
</protein>
<gene>
    <name evidence="1" type="primary">wbbL</name>
    <name evidence="1" type="ORF">FF011L_48810</name>
</gene>
<proteinExistence type="predicted"/>
<evidence type="ECO:0000313" key="1">
    <source>
        <dbReference type="EMBL" id="QDS96077.1"/>
    </source>
</evidence>
<dbReference type="Pfam" id="PF13641">
    <property type="entry name" value="Glyco_tranf_2_3"/>
    <property type="match status" value="1"/>
</dbReference>
<dbReference type="PANTHER" id="PTHR43179">
    <property type="entry name" value="RHAMNOSYLTRANSFERASE WBBL"/>
    <property type="match status" value="1"/>
</dbReference>
<name>A0A517MMR7_9BACT</name>
<accession>A0A517MMR7</accession>
<dbReference type="PANTHER" id="PTHR43179:SF7">
    <property type="entry name" value="RHAMNOSYLTRANSFERASE WBBL"/>
    <property type="match status" value="1"/>
</dbReference>
<reference evidence="1 2" key="1">
    <citation type="submission" date="2019-02" db="EMBL/GenBank/DDBJ databases">
        <title>Deep-cultivation of Planctomycetes and their phenomic and genomic characterization uncovers novel biology.</title>
        <authorList>
            <person name="Wiegand S."/>
            <person name="Jogler M."/>
            <person name="Boedeker C."/>
            <person name="Pinto D."/>
            <person name="Vollmers J."/>
            <person name="Rivas-Marin E."/>
            <person name="Kohn T."/>
            <person name="Peeters S.H."/>
            <person name="Heuer A."/>
            <person name="Rast P."/>
            <person name="Oberbeckmann S."/>
            <person name="Bunk B."/>
            <person name="Jeske O."/>
            <person name="Meyerdierks A."/>
            <person name="Storesund J.E."/>
            <person name="Kallscheuer N."/>
            <person name="Luecker S."/>
            <person name="Lage O.M."/>
            <person name="Pohl T."/>
            <person name="Merkel B.J."/>
            <person name="Hornburger P."/>
            <person name="Mueller R.-W."/>
            <person name="Bruemmer F."/>
            <person name="Labrenz M."/>
            <person name="Spormann A.M."/>
            <person name="Op den Camp H."/>
            <person name="Overmann J."/>
            <person name="Amann R."/>
            <person name="Jetten M.S.M."/>
            <person name="Mascher T."/>
            <person name="Medema M.H."/>
            <person name="Devos D.P."/>
            <person name="Kaster A.-K."/>
            <person name="Ovreas L."/>
            <person name="Rohde M."/>
            <person name="Galperin M.Y."/>
            <person name="Jogler C."/>
        </authorList>
    </citation>
    <scope>NUCLEOTIDE SEQUENCE [LARGE SCALE GENOMIC DNA]</scope>
    <source>
        <strain evidence="1 2">FF011L</strain>
    </source>
</reference>
<dbReference type="SUPFAM" id="SSF53448">
    <property type="entry name" value="Nucleotide-diphospho-sugar transferases"/>
    <property type="match status" value="1"/>
</dbReference>
<organism evidence="1 2">
    <name type="scientific">Roseimaritima multifibrata</name>
    <dbReference type="NCBI Taxonomy" id="1930274"/>
    <lineage>
        <taxon>Bacteria</taxon>
        <taxon>Pseudomonadati</taxon>
        <taxon>Planctomycetota</taxon>
        <taxon>Planctomycetia</taxon>
        <taxon>Pirellulales</taxon>
        <taxon>Pirellulaceae</taxon>
        <taxon>Roseimaritima</taxon>
    </lineage>
</organism>
<dbReference type="Gene3D" id="3.90.550.10">
    <property type="entry name" value="Spore Coat Polysaccharide Biosynthesis Protein SpsA, Chain A"/>
    <property type="match status" value="1"/>
</dbReference>
<dbReference type="Proteomes" id="UP000320672">
    <property type="component" value="Chromosome"/>
</dbReference>
<keyword evidence="2" id="KW-1185">Reference proteome</keyword>
<dbReference type="AlphaFoldDB" id="A0A517MMR7"/>
<keyword evidence="1" id="KW-0808">Transferase</keyword>
<dbReference type="InterPro" id="IPR029044">
    <property type="entry name" value="Nucleotide-diphossugar_trans"/>
</dbReference>
<dbReference type="CDD" id="cd04186">
    <property type="entry name" value="GT_2_like_c"/>
    <property type="match status" value="1"/>
</dbReference>
<dbReference type="GO" id="GO:0102096">
    <property type="term" value="F:decaprenyl-N-acetyl-alpha-D-glucosaminyl-pyrophosphate:dTDP-alpha-L-rhamnose rhamnosyltransferase activity"/>
    <property type="evidence" value="ECO:0007669"/>
    <property type="project" value="UniProtKB-EC"/>
</dbReference>
<sequence>MSTDFTGVYLPPKVDFKKQVPEKIRSVGVSIVNYRTAPLCIDAINSLFQVENEAPRLNIVVVDSDSNDGSAEQLYEETKKLAHDQPVTLIALKENVGFAASNNIAIKKLLEIDPTIDALWLLNPDTVVHTGALRALIEAMGDSDKIGIVGSRLEHRNGDPQRSAFRFPGILSEFERGAALAFFSRLLKHWQVAPEICNTAFETDWVAGASMLVRRDVFEKIGQFDEGYFLYYEETDLCLTAARAGFQSVYQPKSRVIHLVGSSSGVTSQNRDERRLPKYWFDSRQRYFTKNYGHIYSLLVDISWVTSLTISHLRSWALLRKPKGPKMVIRSVITHRMQPLFRKWRITKW</sequence>
<dbReference type="OrthoDB" id="9771846at2"/>
<dbReference type="KEGG" id="rml:FF011L_48810"/>
<dbReference type="EMBL" id="CP036262">
    <property type="protein sequence ID" value="QDS96077.1"/>
    <property type="molecule type" value="Genomic_DNA"/>
</dbReference>